<dbReference type="PANTHER" id="PTHR33915">
    <property type="entry name" value="OSJNBA0033G05.11 PROTEIN"/>
    <property type="match status" value="1"/>
</dbReference>
<evidence type="ECO:0000259" key="1">
    <source>
        <dbReference type="Pfam" id="PF07647"/>
    </source>
</evidence>
<keyword evidence="3" id="KW-1185">Reference proteome</keyword>
<dbReference type="SUPFAM" id="SSF47769">
    <property type="entry name" value="SAM/Pointed domain"/>
    <property type="match status" value="1"/>
</dbReference>
<dbReference type="InterPro" id="IPR013761">
    <property type="entry name" value="SAM/pointed_sf"/>
</dbReference>
<reference evidence="3" key="1">
    <citation type="submission" date="2024-07" db="EMBL/GenBank/DDBJ databases">
        <title>Two chromosome-level genome assemblies of Korean endemic species Abeliophyllum distichum and Forsythia ovata (Oleaceae).</title>
        <authorList>
            <person name="Jang H."/>
        </authorList>
    </citation>
    <scope>NUCLEOTIDE SEQUENCE [LARGE SCALE GENOMIC DNA]</scope>
</reference>
<proteinExistence type="predicted"/>
<gene>
    <name evidence="2" type="ORF">Adt_41451</name>
</gene>
<dbReference type="AlphaFoldDB" id="A0ABD1PNW5"/>
<organism evidence="2 3">
    <name type="scientific">Abeliophyllum distichum</name>
    <dbReference type="NCBI Taxonomy" id="126358"/>
    <lineage>
        <taxon>Eukaryota</taxon>
        <taxon>Viridiplantae</taxon>
        <taxon>Streptophyta</taxon>
        <taxon>Embryophyta</taxon>
        <taxon>Tracheophyta</taxon>
        <taxon>Spermatophyta</taxon>
        <taxon>Magnoliopsida</taxon>
        <taxon>eudicotyledons</taxon>
        <taxon>Gunneridae</taxon>
        <taxon>Pentapetalae</taxon>
        <taxon>asterids</taxon>
        <taxon>lamiids</taxon>
        <taxon>Lamiales</taxon>
        <taxon>Oleaceae</taxon>
        <taxon>Forsythieae</taxon>
        <taxon>Abeliophyllum</taxon>
    </lineage>
</organism>
<dbReference type="Pfam" id="PF07647">
    <property type="entry name" value="SAM_2"/>
    <property type="match status" value="1"/>
</dbReference>
<dbReference type="InterPro" id="IPR001660">
    <property type="entry name" value="SAM"/>
</dbReference>
<comment type="caution">
    <text evidence="2">The sequence shown here is derived from an EMBL/GenBank/DDBJ whole genome shotgun (WGS) entry which is preliminary data.</text>
</comment>
<feature type="domain" description="SAM" evidence="1">
    <location>
        <begin position="22"/>
        <end position="58"/>
    </location>
</feature>
<evidence type="ECO:0000313" key="2">
    <source>
        <dbReference type="EMBL" id="KAL2465600.1"/>
    </source>
</evidence>
<name>A0ABD1PNW5_9LAMI</name>
<evidence type="ECO:0000313" key="3">
    <source>
        <dbReference type="Proteomes" id="UP001604336"/>
    </source>
</evidence>
<dbReference type="PANTHER" id="PTHR33915:SF3">
    <property type="entry name" value="STERILE ALPHA MOTIF (SAM) DOMAIN PROTEIN"/>
    <property type="match status" value="1"/>
</dbReference>
<dbReference type="Gene3D" id="1.10.150.50">
    <property type="entry name" value="Transcription Factor, Ets-1"/>
    <property type="match status" value="1"/>
</dbReference>
<accession>A0ABD1PNW5</accession>
<dbReference type="Proteomes" id="UP001604336">
    <property type="component" value="Unassembled WGS sequence"/>
</dbReference>
<dbReference type="CDD" id="cd09487">
    <property type="entry name" value="SAM_superfamily"/>
    <property type="match status" value="1"/>
</dbReference>
<protein>
    <submittedName>
        <fullName evidence="2">Sterile alpha motif (SAM) domain-containing protein</fullName>
    </submittedName>
</protein>
<sequence length="224" mass="25806">MDWYSWLSKTNLHPTLVYEYGLLFTQNQLQEEDLAYFNHEFLQSIGICIAKHRLEILKLARKELKGSSTGFSRLILAINKTKRLFSKNIGKWGFLQKESSQLPISELTPYRIQWHEMGKKMKSGPLDKRGQEKLMLTSRNLSISGPLDGKMQANLSPIVTRPMYGKGKERLGFYSRSPTVSGPLDGWDLSPKVRYFDKGKIEPNCDHDGDQSLWSLMFQDMKPT</sequence>
<dbReference type="EMBL" id="JBFOLK010000013">
    <property type="protein sequence ID" value="KAL2465600.1"/>
    <property type="molecule type" value="Genomic_DNA"/>
</dbReference>